<evidence type="ECO:0000259" key="1">
    <source>
        <dbReference type="Pfam" id="PF00905"/>
    </source>
</evidence>
<dbReference type="InterPro" id="IPR050515">
    <property type="entry name" value="Beta-lactam/transpept"/>
</dbReference>
<protein>
    <recommendedName>
        <fullName evidence="5">Penicillin-binding protein</fullName>
    </recommendedName>
</protein>
<feature type="domain" description="NTF2-like N-terminal transpeptidase" evidence="2">
    <location>
        <begin position="35"/>
        <end position="140"/>
    </location>
</feature>
<dbReference type="InterPro" id="IPR032710">
    <property type="entry name" value="NTF2-like_dom_sf"/>
</dbReference>
<dbReference type="Proteomes" id="UP000572680">
    <property type="component" value="Unassembled WGS sequence"/>
</dbReference>
<dbReference type="Gene3D" id="3.40.710.10">
    <property type="entry name" value="DD-peptidase/beta-lactamase superfamily"/>
    <property type="match status" value="1"/>
</dbReference>
<dbReference type="GO" id="GO:0046677">
    <property type="term" value="P:response to antibiotic"/>
    <property type="evidence" value="ECO:0007669"/>
    <property type="project" value="InterPro"/>
</dbReference>
<dbReference type="GO" id="GO:0071972">
    <property type="term" value="F:peptidoglycan L,D-transpeptidase activity"/>
    <property type="evidence" value="ECO:0007669"/>
    <property type="project" value="TreeGrafter"/>
</dbReference>
<evidence type="ECO:0000313" key="4">
    <source>
        <dbReference type="Proteomes" id="UP000572680"/>
    </source>
</evidence>
<dbReference type="GO" id="GO:0005886">
    <property type="term" value="C:plasma membrane"/>
    <property type="evidence" value="ECO:0007669"/>
    <property type="project" value="TreeGrafter"/>
</dbReference>
<evidence type="ECO:0000313" key="3">
    <source>
        <dbReference type="EMBL" id="MBA8953482.1"/>
    </source>
</evidence>
<evidence type="ECO:0008006" key="5">
    <source>
        <dbReference type="Google" id="ProtNLM"/>
    </source>
</evidence>
<sequence length="522" mass="53997">MRARGVAGLAGALAVVLTGGLGAAHVLRADREPGPERVARDYFAAWRRGALDEMAGLVARPPADFADQHRAMVRGLTVYSVALEPGPVTRQGDTARVEFTADRDVAGHGSWRFRSTLRLDRRSGRWRVAWTPDALYPGLRGPAEWRLRQIRVQPVTFTARDGGALSGDGPLGPYLTDLTDRYDAADGEDGDDEESEPATAWAVEVRDRAGGEFRRLKLLGAPRGEKVRTTIDPDVQAAAEKALRGAPGDGAVVALRPSTGEVLGIADTLGGQGAFVNLYPPGSTFKVVSAAALLGRGMGGGGAVDCPARAVAAQRTITNHEGASLGRTTLRRAFAESCNTTFATLTVGRSRAAGLASAAGAFGFGERLWPGAASAYSDFPKTGEGAELAESAIGQGRVQATPLLMATVAAAVADGSRRSPRLLEARSLRRAGGRTAPPRPVPGAAALRDMMRAVVTEGTAARAGLPAGTAGKTGTAEIGGGGDPHAWFIGFRGDVAFAVFVAGGGSGPRVAAPVAARFLRGL</sequence>
<feature type="domain" description="Penicillin-binding protein transpeptidase" evidence="1">
    <location>
        <begin position="250"/>
        <end position="519"/>
    </location>
</feature>
<dbReference type="Pfam" id="PF05223">
    <property type="entry name" value="MecA_N"/>
    <property type="match status" value="1"/>
</dbReference>
<name>A0A7W3LSM4_ACTNM</name>
<dbReference type="PANTHER" id="PTHR30627:SF24">
    <property type="entry name" value="PENICILLIN-BINDING PROTEIN 4B"/>
    <property type="match status" value="1"/>
</dbReference>
<dbReference type="EMBL" id="JACJIA010000007">
    <property type="protein sequence ID" value="MBA8953482.1"/>
    <property type="molecule type" value="Genomic_DNA"/>
</dbReference>
<keyword evidence="4" id="KW-1185">Reference proteome</keyword>
<accession>A0A7W3LSM4</accession>
<dbReference type="GO" id="GO:0008658">
    <property type="term" value="F:penicillin binding"/>
    <property type="evidence" value="ECO:0007669"/>
    <property type="project" value="InterPro"/>
</dbReference>
<dbReference type="InterPro" id="IPR012338">
    <property type="entry name" value="Beta-lactam/transpept-like"/>
</dbReference>
<dbReference type="SUPFAM" id="SSF56601">
    <property type="entry name" value="beta-lactamase/transpeptidase-like"/>
    <property type="match status" value="1"/>
</dbReference>
<dbReference type="RefSeq" id="WP_182845686.1">
    <property type="nucleotide sequence ID" value="NZ_JACJIA010000007.1"/>
</dbReference>
<dbReference type="Pfam" id="PF00905">
    <property type="entry name" value="Transpeptidase"/>
    <property type="match status" value="1"/>
</dbReference>
<dbReference type="InterPro" id="IPR007887">
    <property type="entry name" value="MecA_N"/>
</dbReference>
<dbReference type="InterPro" id="IPR001460">
    <property type="entry name" value="PCN-bd_Tpept"/>
</dbReference>
<evidence type="ECO:0000259" key="2">
    <source>
        <dbReference type="Pfam" id="PF05223"/>
    </source>
</evidence>
<dbReference type="Gene3D" id="3.90.1310.10">
    <property type="entry name" value="Penicillin-binding protein 2a (Domain 2)"/>
    <property type="match status" value="1"/>
</dbReference>
<gene>
    <name evidence="3" type="ORF">HNR61_005135</name>
</gene>
<reference evidence="3 4" key="1">
    <citation type="submission" date="2020-08" db="EMBL/GenBank/DDBJ databases">
        <title>Genomic Encyclopedia of Type Strains, Phase IV (KMG-IV): sequencing the most valuable type-strain genomes for metagenomic binning, comparative biology and taxonomic classification.</title>
        <authorList>
            <person name="Goeker M."/>
        </authorList>
    </citation>
    <scope>NUCLEOTIDE SEQUENCE [LARGE SCALE GENOMIC DNA]</scope>
    <source>
        <strain evidence="3 4">DSM 44197</strain>
    </source>
</reference>
<dbReference type="GO" id="GO:0071555">
    <property type="term" value="P:cell wall organization"/>
    <property type="evidence" value="ECO:0007669"/>
    <property type="project" value="TreeGrafter"/>
</dbReference>
<proteinExistence type="predicted"/>
<dbReference type="SUPFAM" id="SSF54427">
    <property type="entry name" value="NTF2-like"/>
    <property type="match status" value="1"/>
</dbReference>
<organism evidence="3 4">
    <name type="scientific">Actinomadura namibiensis</name>
    <dbReference type="NCBI Taxonomy" id="182080"/>
    <lineage>
        <taxon>Bacteria</taxon>
        <taxon>Bacillati</taxon>
        <taxon>Actinomycetota</taxon>
        <taxon>Actinomycetes</taxon>
        <taxon>Streptosporangiales</taxon>
        <taxon>Thermomonosporaceae</taxon>
        <taxon>Actinomadura</taxon>
    </lineage>
</organism>
<dbReference type="AlphaFoldDB" id="A0A7W3LSM4"/>
<dbReference type="PANTHER" id="PTHR30627">
    <property type="entry name" value="PEPTIDOGLYCAN D,D-TRANSPEPTIDASE"/>
    <property type="match status" value="1"/>
</dbReference>
<comment type="caution">
    <text evidence="3">The sequence shown here is derived from an EMBL/GenBank/DDBJ whole genome shotgun (WGS) entry which is preliminary data.</text>
</comment>